<dbReference type="InterPro" id="IPR022337">
    <property type="entry name" value="Inositol_monophosphatase_SuhB"/>
</dbReference>
<dbReference type="KEGG" id="axe:P40_17200"/>
<evidence type="ECO:0000256" key="9">
    <source>
        <dbReference type="RuleBase" id="RU364068"/>
    </source>
</evidence>
<dbReference type="SUPFAM" id="SSF56655">
    <property type="entry name" value="Carbohydrate phosphatase"/>
    <property type="match status" value="1"/>
</dbReference>
<dbReference type="PANTHER" id="PTHR20854">
    <property type="entry name" value="INOSITOL MONOPHOSPHATASE"/>
    <property type="match status" value="1"/>
</dbReference>
<dbReference type="GO" id="GO:0046872">
    <property type="term" value="F:metal ion binding"/>
    <property type="evidence" value="ECO:0007669"/>
    <property type="project" value="UniProtKB-KW"/>
</dbReference>
<dbReference type="EMBL" id="JAJVKT010000016">
    <property type="protein sequence ID" value="MCE7509639.1"/>
    <property type="molecule type" value="Genomic_DNA"/>
</dbReference>
<dbReference type="GO" id="GO:0007165">
    <property type="term" value="P:signal transduction"/>
    <property type="evidence" value="ECO:0007669"/>
    <property type="project" value="TreeGrafter"/>
</dbReference>
<evidence type="ECO:0000256" key="4">
    <source>
        <dbReference type="ARBA" id="ARBA00022723"/>
    </source>
</evidence>
<feature type="binding site" evidence="8">
    <location>
        <position position="90"/>
    </location>
    <ligand>
        <name>Mg(2+)</name>
        <dbReference type="ChEBI" id="CHEBI:18420"/>
        <label>2</label>
    </ligand>
</feature>
<organism evidence="10 11">
    <name type="scientific">Alloalcanivorax xenomutans</name>
    <dbReference type="NCBI Taxonomy" id="1094342"/>
    <lineage>
        <taxon>Bacteria</taxon>
        <taxon>Pseudomonadati</taxon>
        <taxon>Pseudomonadota</taxon>
        <taxon>Gammaproteobacteria</taxon>
        <taxon>Oceanospirillales</taxon>
        <taxon>Alcanivoracaceae</taxon>
        <taxon>Alloalcanivorax</taxon>
    </lineage>
</organism>
<proteinExistence type="inferred from homology"/>
<dbReference type="InterPro" id="IPR000760">
    <property type="entry name" value="Inositol_monophosphatase-like"/>
</dbReference>
<evidence type="ECO:0000256" key="6">
    <source>
        <dbReference type="ARBA" id="ARBA00022814"/>
    </source>
</evidence>
<dbReference type="PRINTS" id="PR01959">
    <property type="entry name" value="SBIMPHPHTASE"/>
</dbReference>
<dbReference type="InterPro" id="IPR020550">
    <property type="entry name" value="Inositol_monophosphatase_CS"/>
</dbReference>
<keyword evidence="11" id="KW-1185">Reference proteome</keyword>
<feature type="binding site" evidence="8">
    <location>
        <position position="87"/>
    </location>
    <ligand>
        <name>Mg(2+)</name>
        <dbReference type="ChEBI" id="CHEBI:18420"/>
        <label>1</label>
        <note>catalytic</note>
    </ligand>
</feature>
<dbReference type="GO" id="GO:0031564">
    <property type="term" value="P:transcription antitermination"/>
    <property type="evidence" value="ECO:0007669"/>
    <property type="project" value="UniProtKB-KW"/>
</dbReference>
<dbReference type="AlphaFoldDB" id="A0A9Q3ZGM4"/>
<evidence type="ECO:0000313" key="10">
    <source>
        <dbReference type="EMBL" id="MCE7509639.1"/>
    </source>
</evidence>
<dbReference type="Gene3D" id="3.30.540.10">
    <property type="entry name" value="Fructose-1,6-Bisphosphatase, subunit A, domain 1"/>
    <property type="match status" value="1"/>
</dbReference>
<sequence length="273" mass="29265">MHAPQVNIALRAARQAGNLIRRAAENNDPLTVDQKGMNDFVTQVDRAAEARIIEVIRKAYPQHGILAEEGGEITGTGEGADYQWIIDPLDGTTNFIHGFPQYCVSIALSIKGRVEHAVIYDPLRDEEFTASRGRGAALNGRRIRVSKRAGLTGALIGTGFPFRADQVQHLDAYLGMFKSIAESTAGLRRPGSAALDLAWVAAGRMDGFFEIGLAPWDMAAGTLLITEAGGLVGDLAGGHGHLDFGHVVAGAPKVFKGLLQKIQPHLTAALRRQ</sequence>
<gene>
    <name evidence="10" type="primary">suhB</name>
    <name evidence="10" type="ORF">LZG35_13420</name>
</gene>
<keyword evidence="5 9" id="KW-0378">Hydrolase</keyword>
<dbReference type="GeneID" id="94688009"/>
<comment type="similarity">
    <text evidence="3 9">Belongs to the inositol monophosphatase superfamily.</text>
</comment>
<evidence type="ECO:0000256" key="5">
    <source>
        <dbReference type="ARBA" id="ARBA00022801"/>
    </source>
</evidence>
<evidence type="ECO:0000256" key="2">
    <source>
        <dbReference type="ARBA" id="ARBA00001946"/>
    </source>
</evidence>
<dbReference type="RefSeq" id="WP_022996335.1">
    <property type="nucleotide sequence ID" value="NZ_CBDDTQ010000006.1"/>
</dbReference>
<dbReference type="GO" id="GO:0006020">
    <property type="term" value="P:inositol metabolic process"/>
    <property type="evidence" value="ECO:0007669"/>
    <property type="project" value="TreeGrafter"/>
</dbReference>
<evidence type="ECO:0000256" key="8">
    <source>
        <dbReference type="PIRSR" id="PIRSR600760-2"/>
    </source>
</evidence>
<keyword evidence="6" id="KW-0805">Transcription regulation</keyword>
<keyword evidence="4 8" id="KW-0479">Metal-binding</keyword>
<evidence type="ECO:0000313" key="11">
    <source>
        <dbReference type="Proteomes" id="UP001107961"/>
    </source>
</evidence>
<feature type="binding site" evidence="8">
    <location>
        <position position="217"/>
    </location>
    <ligand>
        <name>Mg(2+)</name>
        <dbReference type="ChEBI" id="CHEBI:18420"/>
        <label>1</label>
        <note>catalytic</note>
    </ligand>
</feature>
<evidence type="ECO:0000256" key="3">
    <source>
        <dbReference type="ARBA" id="ARBA00009759"/>
    </source>
</evidence>
<evidence type="ECO:0000256" key="7">
    <source>
        <dbReference type="ARBA" id="ARBA00022842"/>
    </source>
</evidence>
<dbReference type="PROSITE" id="PS00629">
    <property type="entry name" value="IMP_1"/>
    <property type="match status" value="1"/>
</dbReference>
<dbReference type="FunFam" id="3.30.540.10:FF:000003">
    <property type="entry name" value="Inositol-1-monophosphatase"/>
    <property type="match status" value="1"/>
</dbReference>
<dbReference type="GO" id="GO:0008934">
    <property type="term" value="F:inositol monophosphate 1-phosphatase activity"/>
    <property type="evidence" value="ECO:0007669"/>
    <property type="project" value="InterPro"/>
</dbReference>
<comment type="caution">
    <text evidence="10">The sequence shown here is derived from an EMBL/GenBank/DDBJ whole genome shotgun (WGS) entry which is preliminary data.</text>
</comment>
<keyword evidence="6" id="KW-0889">Transcription antitermination</keyword>
<dbReference type="PROSITE" id="PS00630">
    <property type="entry name" value="IMP_2"/>
    <property type="match status" value="1"/>
</dbReference>
<reference evidence="10" key="1">
    <citation type="submission" date="2022-01" db="EMBL/GenBank/DDBJ databases">
        <authorList>
            <person name="Karlyshev A.V."/>
            <person name="Jaspars M."/>
        </authorList>
    </citation>
    <scope>NUCLEOTIDE SEQUENCE</scope>
    <source>
        <strain evidence="10">AGSA3-2</strain>
    </source>
</reference>
<dbReference type="InterPro" id="IPR033942">
    <property type="entry name" value="IMPase"/>
</dbReference>
<dbReference type="InterPro" id="IPR020583">
    <property type="entry name" value="Inositol_monoP_metal-BS"/>
</dbReference>
<dbReference type="CDD" id="cd01639">
    <property type="entry name" value="IMPase"/>
    <property type="match status" value="1"/>
</dbReference>
<keyword evidence="6" id="KW-0804">Transcription</keyword>
<dbReference type="Proteomes" id="UP001107961">
    <property type="component" value="Unassembled WGS sequence"/>
</dbReference>
<dbReference type="PANTHER" id="PTHR20854:SF4">
    <property type="entry name" value="INOSITOL-1-MONOPHOSPHATASE-RELATED"/>
    <property type="match status" value="1"/>
</dbReference>
<comment type="cofactor">
    <cofactor evidence="2 8 9">
        <name>Mg(2+)</name>
        <dbReference type="ChEBI" id="CHEBI:18420"/>
    </cofactor>
</comment>
<feature type="binding site" evidence="8">
    <location>
        <position position="68"/>
    </location>
    <ligand>
        <name>Mg(2+)</name>
        <dbReference type="ChEBI" id="CHEBI:18420"/>
        <label>1</label>
        <note>catalytic</note>
    </ligand>
</feature>
<keyword evidence="7 8" id="KW-0460">Magnesium</keyword>
<dbReference type="NCBIfam" id="NF008027">
    <property type="entry name" value="PRK10757.1"/>
    <property type="match status" value="1"/>
</dbReference>
<dbReference type="EC" id="3.1.3.25" evidence="9"/>
<name>A0A9Q3ZGM4_9GAMM</name>
<dbReference type="Gene3D" id="3.40.190.80">
    <property type="match status" value="1"/>
</dbReference>
<dbReference type="PRINTS" id="PR00377">
    <property type="entry name" value="IMPHPHTASES"/>
</dbReference>
<protein>
    <recommendedName>
        <fullName evidence="9">Inositol-1-monophosphatase</fullName>
        <ecNumber evidence="9">3.1.3.25</ecNumber>
    </recommendedName>
</protein>
<dbReference type="GO" id="GO:0046854">
    <property type="term" value="P:phosphatidylinositol phosphate biosynthetic process"/>
    <property type="evidence" value="ECO:0007669"/>
    <property type="project" value="InterPro"/>
</dbReference>
<accession>A0A9Q3ZGM4</accession>
<dbReference type="Pfam" id="PF00459">
    <property type="entry name" value="Inositol_P"/>
    <property type="match status" value="1"/>
</dbReference>
<comment type="catalytic activity">
    <reaction evidence="1 9">
        <text>a myo-inositol phosphate + H2O = myo-inositol + phosphate</text>
        <dbReference type="Rhea" id="RHEA:24056"/>
        <dbReference type="ChEBI" id="CHEBI:15377"/>
        <dbReference type="ChEBI" id="CHEBI:17268"/>
        <dbReference type="ChEBI" id="CHEBI:43474"/>
        <dbReference type="ChEBI" id="CHEBI:84139"/>
        <dbReference type="EC" id="3.1.3.25"/>
    </reaction>
</comment>
<evidence type="ECO:0000256" key="1">
    <source>
        <dbReference type="ARBA" id="ARBA00001033"/>
    </source>
</evidence>
<feature type="binding site" evidence="8">
    <location>
        <position position="89"/>
    </location>
    <ligand>
        <name>Mg(2+)</name>
        <dbReference type="ChEBI" id="CHEBI:18420"/>
        <label>1</label>
        <note>catalytic</note>
    </ligand>
</feature>